<proteinExistence type="predicted"/>
<comment type="subcellular location">
    <subcellularLocation>
        <location evidence="1">Nucleus</location>
    </subcellularLocation>
</comment>
<dbReference type="GO" id="GO:0008270">
    <property type="term" value="F:zinc ion binding"/>
    <property type="evidence" value="ECO:0007669"/>
    <property type="project" value="UniProtKB-KW"/>
</dbReference>
<evidence type="ECO:0000256" key="3">
    <source>
        <dbReference type="ARBA" id="ARBA00022771"/>
    </source>
</evidence>
<dbReference type="AlphaFoldDB" id="A0A8H6Z8B6"/>
<protein>
    <submittedName>
        <fullName evidence="6">Dimer-Tnp-hAT domain-containing protein</fullName>
    </submittedName>
</protein>
<evidence type="ECO:0000256" key="4">
    <source>
        <dbReference type="ARBA" id="ARBA00022833"/>
    </source>
</evidence>
<evidence type="ECO:0000313" key="6">
    <source>
        <dbReference type="EMBL" id="KAF7372181.1"/>
    </source>
</evidence>
<dbReference type="PANTHER" id="PTHR46481">
    <property type="entry name" value="ZINC FINGER BED DOMAIN-CONTAINING PROTEIN 4"/>
    <property type="match status" value="1"/>
</dbReference>
<keyword evidence="2" id="KW-0479">Metal-binding</keyword>
<evidence type="ECO:0000256" key="1">
    <source>
        <dbReference type="ARBA" id="ARBA00004123"/>
    </source>
</evidence>
<evidence type="ECO:0000313" key="7">
    <source>
        <dbReference type="Proteomes" id="UP000620124"/>
    </source>
</evidence>
<dbReference type="OrthoDB" id="3250324at2759"/>
<keyword evidence="5" id="KW-0539">Nucleus</keyword>
<dbReference type="GO" id="GO:0005634">
    <property type="term" value="C:nucleus"/>
    <property type="evidence" value="ECO:0007669"/>
    <property type="project" value="UniProtKB-SubCell"/>
</dbReference>
<dbReference type="EMBL" id="JACAZI010000001">
    <property type="protein sequence ID" value="KAF7372181.1"/>
    <property type="molecule type" value="Genomic_DNA"/>
</dbReference>
<keyword evidence="7" id="KW-1185">Reference proteome</keyword>
<gene>
    <name evidence="6" type="ORF">MVEN_00077200</name>
</gene>
<evidence type="ECO:0000256" key="2">
    <source>
        <dbReference type="ARBA" id="ARBA00022723"/>
    </source>
</evidence>
<dbReference type="Proteomes" id="UP000620124">
    <property type="component" value="Unassembled WGS sequence"/>
</dbReference>
<keyword evidence="3" id="KW-0863">Zinc-finger</keyword>
<sequence>MLCYALHLLHDVVQGHDSLSATITRGQSRAQCELVDVNIRKHLHRYVPANHCLQGNQAAYQMSLPGHLHHVLLLSKHHRQLVTTVFLQLLTPTAPEIYLTRILMTGELRLGGMCGLQMRRNLLTYRHWRLLQVPLTRRQINRQHSRPLHVVPGLVVCPDRGHTVHLVPVVVLVVPHHLVPSVLSKPLRVQPKLGVPVHQEPSVMPHGPTPSIPLQIQPNILLRQGPAHHLLLMFGHSTAFAFGLNTSTGVLRRHLFEHHANEWIAGCDRLKIPIKAKDAQPAVEKYRRRQGQQFNALGTSSRTKGRRPYSHEAFVDAIVEFVVGDDQSINVIENESLRAIFLMLREDLQDSDIPHRSTIRNRIMQLFEEHLDRVASDIANAIGKLSTTMDIWTDQRRRPFMAVTGHWIETTVVETPSGPRYALKLRSALIGFIQVPGHHDGEHLAHAFLHVIDRIGAAKKLGWDTLDNASNNDTFMLWVEILLRRRAIPYSKTERRIR</sequence>
<keyword evidence="4" id="KW-0862">Zinc</keyword>
<comment type="caution">
    <text evidence="6">The sequence shown here is derived from an EMBL/GenBank/DDBJ whole genome shotgun (WGS) entry which is preliminary data.</text>
</comment>
<dbReference type="PANTHER" id="PTHR46481:SF10">
    <property type="entry name" value="ZINC FINGER BED DOMAIN-CONTAINING PROTEIN 39"/>
    <property type="match status" value="1"/>
</dbReference>
<reference evidence="6" key="1">
    <citation type="submission" date="2020-05" db="EMBL/GenBank/DDBJ databases">
        <title>Mycena genomes resolve the evolution of fungal bioluminescence.</title>
        <authorList>
            <person name="Tsai I.J."/>
        </authorList>
    </citation>
    <scope>NUCLEOTIDE SEQUENCE</scope>
    <source>
        <strain evidence="6">CCC161011</strain>
    </source>
</reference>
<name>A0A8H6Z8B6_9AGAR</name>
<dbReference type="InterPro" id="IPR052035">
    <property type="entry name" value="ZnF_BED_domain_contain"/>
</dbReference>
<accession>A0A8H6Z8B6</accession>
<organism evidence="6 7">
    <name type="scientific">Mycena venus</name>
    <dbReference type="NCBI Taxonomy" id="2733690"/>
    <lineage>
        <taxon>Eukaryota</taxon>
        <taxon>Fungi</taxon>
        <taxon>Dikarya</taxon>
        <taxon>Basidiomycota</taxon>
        <taxon>Agaricomycotina</taxon>
        <taxon>Agaricomycetes</taxon>
        <taxon>Agaricomycetidae</taxon>
        <taxon>Agaricales</taxon>
        <taxon>Marasmiineae</taxon>
        <taxon>Mycenaceae</taxon>
        <taxon>Mycena</taxon>
    </lineage>
</organism>
<evidence type="ECO:0000256" key="5">
    <source>
        <dbReference type="ARBA" id="ARBA00023242"/>
    </source>
</evidence>